<dbReference type="RefSeq" id="WP_048081844.1">
    <property type="nucleotide sequence ID" value="NZ_LMVM01000041.1"/>
</dbReference>
<proteinExistence type="predicted"/>
<dbReference type="OrthoDB" id="109281at2157"/>
<organism evidence="2 3">
    <name type="scientific">Methanobacterium bryantii</name>
    <dbReference type="NCBI Taxonomy" id="2161"/>
    <lineage>
        <taxon>Archaea</taxon>
        <taxon>Methanobacteriati</taxon>
        <taxon>Methanobacteriota</taxon>
        <taxon>Methanomada group</taxon>
        <taxon>Methanobacteria</taxon>
        <taxon>Methanobacteriales</taxon>
        <taxon>Methanobacteriaceae</taxon>
        <taxon>Methanobacterium</taxon>
    </lineage>
</organism>
<evidence type="ECO:0000313" key="3">
    <source>
        <dbReference type="Proteomes" id="UP000217784"/>
    </source>
</evidence>
<gene>
    <name evidence="2" type="ORF">ASJ80_03680</name>
</gene>
<keyword evidence="3" id="KW-1185">Reference proteome</keyword>
<dbReference type="InterPro" id="IPR003901">
    <property type="entry name" value="Me_CoM_Rdtase_D"/>
</dbReference>
<protein>
    <submittedName>
        <fullName evidence="2">Methyl-coenzyme M reductase operon protein D</fullName>
    </submittedName>
</protein>
<name>A0A2A2H0L1_METBR</name>
<dbReference type="GO" id="GO:0015948">
    <property type="term" value="P:methanogenesis"/>
    <property type="evidence" value="ECO:0007669"/>
    <property type="project" value="UniProtKB-KW"/>
</dbReference>
<reference evidence="2 3" key="1">
    <citation type="journal article" date="2017" name="BMC Genomics">
        <title>Genomic analysis of methanogenic archaea reveals a shift towards energy conservation.</title>
        <authorList>
            <person name="Gilmore S.P."/>
            <person name="Henske J.K."/>
            <person name="Sexton J.A."/>
            <person name="Solomon K.V."/>
            <person name="Seppala S."/>
            <person name="Yoo J.I."/>
            <person name="Huyett L.M."/>
            <person name="Pressman A."/>
            <person name="Cogan J.Z."/>
            <person name="Kivenson V."/>
            <person name="Peng X."/>
            <person name="Tan Y."/>
            <person name="Valentine D.L."/>
            <person name="O'Malley M.A."/>
        </authorList>
    </citation>
    <scope>NUCLEOTIDE SEQUENCE [LARGE SCALE GENOMIC DNA]</scope>
    <source>
        <strain evidence="2 3">M.o.H.</strain>
    </source>
</reference>
<comment type="caution">
    <text evidence="2">The sequence shown here is derived from an EMBL/GenBank/DDBJ whole genome shotgun (WGS) entry which is preliminary data.</text>
</comment>
<evidence type="ECO:0000313" key="2">
    <source>
        <dbReference type="EMBL" id="PAV02918.1"/>
    </source>
</evidence>
<dbReference type="AlphaFoldDB" id="A0A2A2H0L1"/>
<dbReference type="NCBIfam" id="TIGR03260">
    <property type="entry name" value="met_CoM_red_D"/>
    <property type="match status" value="1"/>
</dbReference>
<keyword evidence="1" id="KW-0484">Methanogenesis</keyword>
<dbReference type="PIRSF" id="PIRSF005636">
    <property type="entry name" value="McrD"/>
    <property type="match status" value="1"/>
</dbReference>
<accession>A0A2A2H0L1</accession>
<evidence type="ECO:0000256" key="1">
    <source>
        <dbReference type="ARBA" id="ARBA00022994"/>
    </source>
</evidence>
<dbReference type="Proteomes" id="UP000217784">
    <property type="component" value="Unassembled WGS sequence"/>
</dbReference>
<sequence length="147" mass="16963">MDIEIFPHRLLNVDTAERLLNDLDSIEGIKRMIIHGPRLPPVREGHPDRRIIVVSGEEVEVQVKPGRILLEIESEDVIEDVKEVCEDHLPFGYNIHIGHFIRKQKTVSDQLKYGEELDNIPDEMVGLTDQNAQLSERAQILKRKDEK</sequence>
<dbReference type="EMBL" id="LMVM01000041">
    <property type="protein sequence ID" value="PAV02918.1"/>
    <property type="molecule type" value="Genomic_DNA"/>
</dbReference>
<dbReference type="Pfam" id="PF02505">
    <property type="entry name" value="MCR_D"/>
    <property type="match status" value="1"/>
</dbReference>